<dbReference type="Proteomes" id="UP000008493">
    <property type="component" value="Unassembled WGS sequence"/>
</dbReference>
<dbReference type="GeneID" id="18828234"/>
<accession>K5WSZ0</accession>
<evidence type="ECO:0000313" key="1">
    <source>
        <dbReference type="EMBL" id="EKM73647.1"/>
    </source>
</evidence>
<dbReference type="InParanoid" id="K5WSZ0"/>
<dbReference type="AlphaFoldDB" id="K5WSZ0"/>
<dbReference type="EMBL" id="JH972301">
    <property type="protein sequence ID" value="EKM73647.1"/>
    <property type="molecule type" value="Genomic_DNA"/>
</dbReference>
<dbReference type="RefSeq" id="XP_007335714.1">
    <property type="nucleotide sequence ID" value="XM_007335652.1"/>
</dbReference>
<protein>
    <submittedName>
        <fullName evidence="1">Uncharacterized protein</fullName>
    </submittedName>
</protein>
<dbReference type="HOGENOM" id="CLU_177911_0_0_1"/>
<keyword evidence="2" id="KW-1185">Reference proteome</keyword>
<reference evidence="2" key="1">
    <citation type="journal article" date="2012" name="Proc. Natl. Acad. Sci. U.S.A.">
        <title>Genome sequence of the button mushroom Agaricus bisporus reveals mechanisms governing adaptation to a humic-rich ecological niche.</title>
        <authorList>
            <person name="Morin E."/>
            <person name="Kohler A."/>
            <person name="Baker A.R."/>
            <person name="Foulongne-Oriol M."/>
            <person name="Lombard V."/>
            <person name="Nagy L.G."/>
            <person name="Ohm R.A."/>
            <person name="Patyshakuliyeva A."/>
            <person name="Brun A."/>
            <person name="Aerts A.L."/>
            <person name="Bailey A.M."/>
            <person name="Billette C."/>
            <person name="Coutinho P.M."/>
            <person name="Deakin G."/>
            <person name="Doddapaneni H."/>
            <person name="Floudas D."/>
            <person name="Grimwood J."/>
            <person name="Hilden K."/>
            <person name="Kuees U."/>
            <person name="LaButti K.M."/>
            <person name="Lapidus A."/>
            <person name="Lindquist E.A."/>
            <person name="Lucas S.M."/>
            <person name="Murat C."/>
            <person name="Riley R.W."/>
            <person name="Salamov A.A."/>
            <person name="Schmutz J."/>
            <person name="Subramanian V."/>
            <person name="Woesten H.A.B."/>
            <person name="Xu J."/>
            <person name="Eastwood D.C."/>
            <person name="Foster G.D."/>
            <person name="Sonnenberg A.S."/>
            <person name="Cullen D."/>
            <person name="de Vries R.P."/>
            <person name="Lundell T."/>
            <person name="Hibbett D.S."/>
            <person name="Henrissat B."/>
            <person name="Burton K.S."/>
            <person name="Kerrigan R.W."/>
            <person name="Challen M.P."/>
            <person name="Grigoriev I.V."/>
            <person name="Martin F."/>
        </authorList>
    </citation>
    <scope>NUCLEOTIDE SEQUENCE [LARGE SCALE GENOMIC DNA]</scope>
    <source>
        <strain evidence="2">JB137-S8 / ATCC MYA-4627 / FGSC 10392</strain>
    </source>
</reference>
<organism evidence="1 2">
    <name type="scientific">Agaricus bisporus var. burnettii (strain JB137-S8 / ATCC MYA-4627 / FGSC 10392)</name>
    <name type="common">White button mushroom</name>
    <dbReference type="NCBI Taxonomy" id="597362"/>
    <lineage>
        <taxon>Eukaryota</taxon>
        <taxon>Fungi</taxon>
        <taxon>Dikarya</taxon>
        <taxon>Basidiomycota</taxon>
        <taxon>Agaricomycotina</taxon>
        <taxon>Agaricomycetes</taxon>
        <taxon>Agaricomycetidae</taxon>
        <taxon>Agaricales</taxon>
        <taxon>Agaricineae</taxon>
        <taxon>Agaricaceae</taxon>
        <taxon>Agaricus</taxon>
    </lineage>
</organism>
<proteinExistence type="predicted"/>
<sequence length="104" mass="11603">MPSSDGRGTRQGPLVRLQTQASPYHIKTCFKGNSWYEITDKEGNEILPSHLQGGPWFQAYQEVKAADNSPLFARLMRVMLSMRSQVTGDTATHINGLPLVREAD</sequence>
<gene>
    <name evidence="1" type="ORF">AGABI1DRAFT_134347</name>
</gene>
<dbReference type="KEGG" id="abp:AGABI1DRAFT134347"/>
<name>K5WSZ0_AGABU</name>
<evidence type="ECO:0000313" key="2">
    <source>
        <dbReference type="Proteomes" id="UP000008493"/>
    </source>
</evidence>